<dbReference type="Proteomes" id="UP001732720">
    <property type="component" value="Chromosome 3"/>
</dbReference>
<accession>A0AC58M4P9</accession>
<name>A0AC58M4P9_CASCN</name>
<keyword evidence="1" id="KW-1185">Reference proteome</keyword>
<proteinExistence type="predicted"/>
<evidence type="ECO:0000313" key="1">
    <source>
        <dbReference type="Proteomes" id="UP001732720"/>
    </source>
</evidence>
<reference evidence="2" key="1">
    <citation type="submission" date="2025-08" db="UniProtKB">
        <authorList>
            <consortium name="RefSeq"/>
        </authorList>
    </citation>
    <scope>IDENTIFICATION</scope>
</reference>
<organism evidence="1 2">
    <name type="scientific">Castor canadensis</name>
    <name type="common">American beaver</name>
    <dbReference type="NCBI Taxonomy" id="51338"/>
    <lineage>
        <taxon>Eukaryota</taxon>
        <taxon>Metazoa</taxon>
        <taxon>Chordata</taxon>
        <taxon>Craniata</taxon>
        <taxon>Vertebrata</taxon>
        <taxon>Euteleostomi</taxon>
        <taxon>Mammalia</taxon>
        <taxon>Eutheria</taxon>
        <taxon>Euarchontoglires</taxon>
        <taxon>Glires</taxon>
        <taxon>Rodentia</taxon>
        <taxon>Castorimorpha</taxon>
        <taxon>Castoridae</taxon>
        <taxon>Castor</taxon>
    </lineage>
</organism>
<evidence type="ECO:0000313" key="2">
    <source>
        <dbReference type="RefSeq" id="XP_073924384.1"/>
    </source>
</evidence>
<dbReference type="RefSeq" id="XP_073924384.1">
    <property type="nucleotide sequence ID" value="XM_074068283.1"/>
</dbReference>
<protein>
    <submittedName>
        <fullName evidence="2">Mast cell protease 2-like</fullName>
    </submittedName>
</protein>
<gene>
    <name evidence="2" type="primary">LOC141421607</name>
</gene>
<sequence>MVSLSEKMHPLSLPLLFFLLCSRANTGEIIGGTECKPHSRPYMAHLEIVTAPGHLTACGGFLIRRNFVLTAAHCAGRFITVILGAHNKTQKEDTWQRIEVEKQFPHPKYDDFFILHDIMLLKLKEKANLTLAVGTLPLPSQFDLIPPGKMCRATGWGKTNVGEPASDTLQEVKMRLLDPQACKHFLLFGHKRQLCVGSPRKIKSVYKGDTGGPLLCAGIAQGIASYVHWNAKPPAVFTRISHYRNWINKVLKEN</sequence>